<sequence length="180" mass="21005">MCLTSNISCVTHRSFLNTRKTTHYIRMLLYRNHLSMPDLSEGLTFPTTKNYFRKQYSDVYVGNIQFSLDEPNKTRQNKIYIKIIFDVKASHETLNETFEFHDTEELFSGNPHTTKYGLNSSFGSIEITLEDVLNSLYQARSKRSSLFDNTFSTVLKVGHDDCFRLDIHSKLKILNNCRLK</sequence>
<organism evidence="1 2">
    <name type="scientific">Thelohanellus kitauei</name>
    <name type="common">Myxosporean</name>
    <dbReference type="NCBI Taxonomy" id="669202"/>
    <lineage>
        <taxon>Eukaryota</taxon>
        <taxon>Metazoa</taxon>
        <taxon>Cnidaria</taxon>
        <taxon>Myxozoa</taxon>
        <taxon>Myxosporea</taxon>
        <taxon>Bivalvulida</taxon>
        <taxon>Platysporina</taxon>
        <taxon>Myxobolidae</taxon>
        <taxon>Thelohanellus</taxon>
    </lineage>
</organism>
<gene>
    <name evidence="1" type="ORF">RF11_12321</name>
</gene>
<accession>A0A0C2MKP4</accession>
<keyword evidence="2" id="KW-1185">Reference proteome</keyword>
<comment type="caution">
    <text evidence="1">The sequence shown here is derived from an EMBL/GenBank/DDBJ whole genome shotgun (WGS) entry which is preliminary data.</text>
</comment>
<evidence type="ECO:0000313" key="1">
    <source>
        <dbReference type="EMBL" id="KII67786.1"/>
    </source>
</evidence>
<name>A0A0C2MKP4_THEKT</name>
<dbReference type="AlphaFoldDB" id="A0A0C2MKP4"/>
<protein>
    <submittedName>
        <fullName evidence="1">Uncharacterized protein</fullName>
    </submittedName>
</protein>
<reference evidence="1 2" key="1">
    <citation type="journal article" date="2014" name="Genome Biol. Evol.">
        <title>The genome of the myxosporean Thelohanellus kitauei shows adaptations to nutrient acquisition within its fish host.</title>
        <authorList>
            <person name="Yang Y."/>
            <person name="Xiong J."/>
            <person name="Zhou Z."/>
            <person name="Huo F."/>
            <person name="Miao W."/>
            <person name="Ran C."/>
            <person name="Liu Y."/>
            <person name="Zhang J."/>
            <person name="Feng J."/>
            <person name="Wang M."/>
            <person name="Wang M."/>
            <person name="Wang L."/>
            <person name="Yao B."/>
        </authorList>
    </citation>
    <scope>NUCLEOTIDE SEQUENCE [LARGE SCALE GENOMIC DNA]</scope>
    <source>
        <strain evidence="1">Wuqing</strain>
    </source>
</reference>
<evidence type="ECO:0000313" key="2">
    <source>
        <dbReference type="Proteomes" id="UP000031668"/>
    </source>
</evidence>
<dbReference type="Proteomes" id="UP000031668">
    <property type="component" value="Unassembled WGS sequence"/>
</dbReference>
<dbReference type="EMBL" id="JWZT01003082">
    <property type="protein sequence ID" value="KII67786.1"/>
    <property type="molecule type" value="Genomic_DNA"/>
</dbReference>
<proteinExistence type="predicted"/>